<feature type="region of interest" description="Disordered" evidence="1">
    <location>
        <begin position="1"/>
        <end position="40"/>
    </location>
</feature>
<accession>A0ABT8Y4I5</accession>
<feature type="compositionally biased region" description="Basic and acidic residues" evidence="1">
    <location>
        <begin position="24"/>
        <end position="40"/>
    </location>
</feature>
<dbReference type="RefSeq" id="WP_303539537.1">
    <property type="nucleotide sequence ID" value="NZ_JAUOTP010000001.1"/>
</dbReference>
<keyword evidence="3" id="KW-1185">Reference proteome</keyword>
<sequence length="158" mass="17450">MNSIEPLGAEELRDTAPLAALAARRPEREDRKRAATRRCESKGAVRRFTIRRAAIRTRSRTSGHGAPRGDMVLAARATSDPPRQSFTPFDIPVALEGRFPTPMAIANAARLFSRNPMVTGISLRFPAYLIGQTLTGWNFPTLEASPRRFPSQTFSIVS</sequence>
<evidence type="ECO:0000256" key="1">
    <source>
        <dbReference type="SAM" id="MobiDB-lite"/>
    </source>
</evidence>
<dbReference type="EMBL" id="JAUOTP010000001">
    <property type="protein sequence ID" value="MDO6413224.1"/>
    <property type="molecule type" value="Genomic_DNA"/>
</dbReference>
<organism evidence="2 3">
    <name type="scientific">Sphingomonas natans</name>
    <dbReference type="NCBI Taxonomy" id="3063330"/>
    <lineage>
        <taxon>Bacteria</taxon>
        <taxon>Pseudomonadati</taxon>
        <taxon>Pseudomonadota</taxon>
        <taxon>Alphaproteobacteria</taxon>
        <taxon>Sphingomonadales</taxon>
        <taxon>Sphingomonadaceae</taxon>
        <taxon>Sphingomonas</taxon>
    </lineage>
</organism>
<evidence type="ECO:0000313" key="3">
    <source>
        <dbReference type="Proteomes" id="UP001169764"/>
    </source>
</evidence>
<dbReference type="Proteomes" id="UP001169764">
    <property type="component" value="Unassembled WGS sequence"/>
</dbReference>
<comment type="caution">
    <text evidence="2">The sequence shown here is derived from an EMBL/GenBank/DDBJ whole genome shotgun (WGS) entry which is preliminary data.</text>
</comment>
<reference evidence="2" key="1">
    <citation type="submission" date="2023-07" db="EMBL/GenBank/DDBJ databases">
        <authorList>
            <person name="Kim M."/>
        </authorList>
    </citation>
    <scope>NUCLEOTIDE SEQUENCE</scope>
    <source>
        <strain evidence="2">BIUV-7</strain>
    </source>
</reference>
<gene>
    <name evidence="2" type="ORF">Q4F19_02400</name>
</gene>
<name>A0ABT8Y4I5_9SPHN</name>
<protein>
    <submittedName>
        <fullName evidence="2">Uncharacterized protein</fullName>
    </submittedName>
</protein>
<proteinExistence type="predicted"/>
<evidence type="ECO:0000313" key="2">
    <source>
        <dbReference type="EMBL" id="MDO6413224.1"/>
    </source>
</evidence>